<comment type="caution">
    <text evidence="2">The sequence shown here is derived from an EMBL/GenBank/DDBJ whole genome shotgun (WGS) entry which is preliminary data.</text>
</comment>
<gene>
    <name evidence="2" type="ORF">M0R45_016124</name>
</gene>
<keyword evidence="3" id="KW-1185">Reference proteome</keyword>
<evidence type="ECO:0000313" key="2">
    <source>
        <dbReference type="EMBL" id="KAK9939428.1"/>
    </source>
</evidence>
<accession>A0AAW1XRT2</accession>
<name>A0AAW1XRT2_RUBAR</name>
<dbReference type="Proteomes" id="UP001457282">
    <property type="component" value="Unassembled WGS sequence"/>
</dbReference>
<dbReference type="AlphaFoldDB" id="A0AAW1XRT2"/>
<protein>
    <submittedName>
        <fullName evidence="2">Uncharacterized protein</fullName>
    </submittedName>
</protein>
<sequence>MRGSTTASIGGWETGNWAPTADATTSGLKLATAWLGRSVRGKEQQAVKSRDAMVAMGLRWQNTPADWKRSTGMGQRTRARRDSSDRV</sequence>
<feature type="region of interest" description="Disordered" evidence="1">
    <location>
        <begin position="63"/>
        <end position="87"/>
    </location>
</feature>
<proteinExistence type="predicted"/>
<evidence type="ECO:0000313" key="3">
    <source>
        <dbReference type="Proteomes" id="UP001457282"/>
    </source>
</evidence>
<organism evidence="2 3">
    <name type="scientific">Rubus argutus</name>
    <name type="common">Southern blackberry</name>
    <dbReference type="NCBI Taxonomy" id="59490"/>
    <lineage>
        <taxon>Eukaryota</taxon>
        <taxon>Viridiplantae</taxon>
        <taxon>Streptophyta</taxon>
        <taxon>Embryophyta</taxon>
        <taxon>Tracheophyta</taxon>
        <taxon>Spermatophyta</taxon>
        <taxon>Magnoliopsida</taxon>
        <taxon>eudicotyledons</taxon>
        <taxon>Gunneridae</taxon>
        <taxon>Pentapetalae</taxon>
        <taxon>rosids</taxon>
        <taxon>fabids</taxon>
        <taxon>Rosales</taxon>
        <taxon>Rosaceae</taxon>
        <taxon>Rosoideae</taxon>
        <taxon>Rosoideae incertae sedis</taxon>
        <taxon>Rubus</taxon>
    </lineage>
</organism>
<reference evidence="2 3" key="1">
    <citation type="journal article" date="2023" name="G3 (Bethesda)">
        <title>A chromosome-length genome assembly and annotation of blackberry (Rubus argutus, cv. 'Hillquist').</title>
        <authorList>
            <person name="Bruna T."/>
            <person name="Aryal R."/>
            <person name="Dudchenko O."/>
            <person name="Sargent D.J."/>
            <person name="Mead D."/>
            <person name="Buti M."/>
            <person name="Cavallini A."/>
            <person name="Hytonen T."/>
            <person name="Andres J."/>
            <person name="Pham M."/>
            <person name="Weisz D."/>
            <person name="Mascagni F."/>
            <person name="Usai G."/>
            <person name="Natali L."/>
            <person name="Bassil N."/>
            <person name="Fernandez G.E."/>
            <person name="Lomsadze A."/>
            <person name="Armour M."/>
            <person name="Olukolu B."/>
            <person name="Poorten T."/>
            <person name="Britton C."/>
            <person name="Davik J."/>
            <person name="Ashrafi H."/>
            <person name="Aiden E.L."/>
            <person name="Borodovsky M."/>
            <person name="Worthington M."/>
        </authorList>
    </citation>
    <scope>NUCLEOTIDE SEQUENCE [LARGE SCALE GENOMIC DNA]</scope>
    <source>
        <strain evidence="2">PI 553951</strain>
    </source>
</reference>
<feature type="region of interest" description="Disordered" evidence="1">
    <location>
        <begin position="1"/>
        <end position="22"/>
    </location>
</feature>
<dbReference type="EMBL" id="JBEDUW010000003">
    <property type="protein sequence ID" value="KAK9939428.1"/>
    <property type="molecule type" value="Genomic_DNA"/>
</dbReference>
<evidence type="ECO:0000256" key="1">
    <source>
        <dbReference type="SAM" id="MobiDB-lite"/>
    </source>
</evidence>